<gene>
    <name evidence="3" type="ORF">GCM10022247_22360</name>
</gene>
<evidence type="ECO:0000313" key="4">
    <source>
        <dbReference type="Proteomes" id="UP001501747"/>
    </source>
</evidence>
<feature type="chain" id="PRO_5046375411" description="Peptidase C51 domain-containing protein" evidence="1">
    <location>
        <begin position="27"/>
        <end position="155"/>
    </location>
</feature>
<accession>A0ABP7RSI1</accession>
<dbReference type="RefSeq" id="WP_344873495.1">
    <property type="nucleotide sequence ID" value="NZ_BAABAL010000006.1"/>
</dbReference>
<dbReference type="InterPro" id="IPR038765">
    <property type="entry name" value="Papain-like_cys_pep_sf"/>
</dbReference>
<evidence type="ECO:0000259" key="2">
    <source>
        <dbReference type="PROSITE" id="PS50911"/>
    </source>
</evidence>
<proteinExistence type="predicted"/>
<feature type="signal peptide" evidence="1">
    <location>
        <begin position="1"/>
        <end position="26"/>
    </location>
</feature>
<evidence type="ECO:0000256" key="1">
    <source>
        <dbReference type="SAM" id="SignalP"/>
    </source>
</evidence>
<dbReference type="Pfam" id="PF05257">
    <property type="entry name" value="CHAP"/>
    <property type="match status" value="1"/>
</dbReference>
<evidence type="ECO:0000313" key="3">
    <source>
        <dbReference type="EMBL" id="GAA4001276.1"/>
    </source>
</evidence>
<dbReference type="EMBL" id="BAABAL010000006">
    <property type="protein sequence ID" value="GAA4001276.1"/>
    <property type="molecule type" value="Genomic_DNA"/>
</dbReference>
<organism evidence="3 4">
    <name type="scientific">Allokutzneria multivorans</name>
    <dbReference type="NCBI Taxonomy" id="1142134"/>
    <lineage>
        <taxon>Bacteria</taxon>
        <taxon>Bacillati</taxon>
        <taxon>Actinomycetota</taxon>
        <taxon>Actinomycetes</taxon>
        <taxon>Pseudonocardiales</taxon>
        <taxon>Pseudonocardiaceae</taxon>
        <taxon>Allokutzneria</taxon>
    </lineage>
</organism>
<dbReference type="SUPFAM" id="SSF54001">
    <property type="entry name" value="Cysteine proteinases"/>
    <property type="match status" value="1"/>
</dbReference>
<comment type="caution">
    <text evidence="3">The sequence shown here is derived from an EMBL/GenBank/DDBJ whole genome shotgun (WGS) entry which is preliminary data.</text>
</comment>
<keyword evidence="4" id="KW-1185">Reference proteome</keyword>
<name>A0ABP7RSI1_9PSEU</name>
<protein>
    <recommendedName>
        <fullName evidence="2">Peptidase C51 domain-containing protein</fullName>
    </recommendedName>
</protein>
<feature type="domain" description="Peptidase C51" evidence="2">
    <location>
        <begin position="25"/>
        <end position="154"/>
    </location>
</feature>
<dbReference type="InterPro" id="IPR007921">
    <property type="entry name" value="CHAP_dom"/>
</dbReference>
<dbReference type="Proteomes" id="UP001501747">
    <property type="component" value="Unassembled WGS sequence"/>
</dbReference>
<keyword evidence="1" id="KW-0732">Signal</keyword>
<dbReference type="Gene3D" id="3.90.1720.10">
    <property type="entry name" value="endopeptidase domain like (from Nostoc punctiforme)"/>
    <property type="match status" value="1"/>
</dbReference>
<dbReference type="PROSITE" id="PS50911">
    <property type="entry name" value="CHAP"/>
    <property type="match status" value="1"/>
</dbReference>
<sequence length="155" mass="16566">MKRTSSIALAALFSAITVIVPTSAEAATEYPYANSAVGKTDKWGFLTRYCTSYVAYRLDKRGITFKNAKYKGVFFGDAGTWDDKARNAGLTVNRTPKVGAVAVWGSNMGGGAGHVAIVSAVSGSKVTVQEYNVRVSHGYGKRDIGSIKPASYIHF</sequence>
<reference evidence="4" key="1">
    <citation type="journal article" date="2019" name="Int. J. Syst. Evol. Microbiol.">
        <title>The Global Catalogue of Microorganisms (GCM) 10K type strain sequencing project: providing services to taxonomists for standard genome sequencing and annotation.</title>
        <authorList>
            <consortium name="The Broad Institute Genomics Platform"/>
            <consortium name="The Broad Institute Genome Sequencing Center for Infectious Disease"/>
            <person name="Wu L."/>
            <person name="Ma J."/>
        </authorList>
    </citation>
    <scope>NUCLEOTIDE SEQUENCE [LARGE SCALE GENOMIC DNA]</scope>
    <source>
        <strain evidence="4">JCM 17342</strain>
    </source>
</reference>